<dbReference type="Pfam" id="PF06388">
    <property type="entry name" value="DUF1075"/>
    <property type="match status" value="1"/>
</dbReference>
<dbReference type="AlphaFoldDB" id="A0A9W9YTJ4"/>
<dbReference type="PANTHER" id="PTHR13674:SF5">
    <property type="entry name" value="UPF0389 PROTEIN CG9231"/>
    <property type="match status" value="1"/>
</dbReference>
<evidence type="ECO:0000256" key="5">
    <source>
        <dbReference type="ARBA" id="ARBA00023136"/>
    </source>
</evidence>
<gene>
    <name evidence="6" type="ORF">OS493_002758</name>
</gene>
<dbReference type="PANTHER" id="PTHR13674">
    <property type="entry name" value="GROWTH AND TRANSFORMATION-DEPENDENT PROTEIN"/>
    <property type="match status" value="1"/>
</dbReference>
<reference evidence="6" key="1">
    <citation type="submission" date="2023-01" db="EMBL/GenBank/DDBJ databases">
        <title>Genome assembly of the deep-sea coral Lophelia pertusa.</title>
        <authorList>
            <person name="Herrera S."/>
            <person name="Cordes E."/>
        </authorList>
    </citation>
    <scope>NUCLEOTIDE SEQUENCE</scope>
    <source>
        <strain evidence="6">USNM1676648</strain>
        <tissue evidence="6">Polyp</tissue>
    </source>
</reference>
<dbReference type="OrthoDB" id="5968938at2759"/>
<dbReference type="InterPro" id="IPR009432">
    <property type="entry name" value="DUF1075"/>
</dbReference>
<sequence length="165" mass="18036">MLSRGLVSAGSLLRRLESRVFTAPMRSVYSTNGRALRPVSCVVSRRMSNQETSSTAETGMPSMHHVSSLDRITLIATRTMKPPIPSDVHAATMERANSRRRIGVNGVMILLTLTGCVWIIKSSQKARDENTLVSLHEQNVQRYEKLREQDAAAAAAAATEANSGK</sequence>
<protein>
    <submittedName>
        <fullName evidence="6">Uncharacterized protein</fullName>
    </submittedName>
</protein>
<organism evidence="6 7">
    <name type="scientific">Desmophyllum pertusum</name>
    <dbReference type="NCBI Taxonomy" id="174260"/>
    <lineage>
        <taxon>Eukaryota</taxon>
        <taxon>Metazoa</taxon>
        <taxon>Cnidaria</taxon>
        <taxon>Anthozoa</taxon>
        <taxon>Hexacorallia</taxon>
        <taxon>Scleractinia</taxon>
        <taxon>Caryophylliina</taxon>
        <taxon>Caryophylliidae</taxon>
        <taxon>Desmophyllum</taxon>
    </lineage>
</organism>
<proteinExistence type="inferred from homology"/>
<dbReference type="GO" id="GO:0016020">
    <property type="term" value="C:membrane"/>
    <property type="evidence" value="ECO:0007669"/>
    <property type="project" value="UniProtKB-SubCell"/>
</dbReference>
<comment type="subcellular location">
    <subcellularLocation>
        <location evidence="1">Membrane</location>
        <topology evidence="1">Single-pass membrane protein</topology>
    </subcellularLocation>
</comment>
<comment type="similarity">
    <text evidence="2">Belongs to the UPF0389 family.</text>
</comment>
<name>A0A9W9YTJ4_9CNID</name>
<keyword evidence="4" id="KW-1133">Transmembrane helix</keyword>
<evidence type="ECO:0000313" key="6">
    <source>
        <dbReference type="EMBL" id="KAJ7366016.1"/>
    </source>
</evidence>
<dbReference type="Proteomes" id="UP001163046">
    <property type="component" value="Unassembled WGS sequence"/>
</dbReference>
<keyword evidence="3" id="KW-0812">Transmembrane</keyword>
<comment type="caution">
    <text evidence="6">The sequence shown here is derived from an EMBL/GenBank/DDBJ whole genome shotgun (WGS) entry which is preliminary data.</text>
</comment>
<evidence type="ECO:0000256" key="4">
    <source>
        <dbReference type="ARBA" id="ARBA00022989"/>
    </source>
</evidence>
<evidence type="ECO:0000256" key="2">
    <source>
        <dbReference type="ARBA" id="ARBA00007363"/>
    </source>
</evidence>
<evidence type="ECO:0000313" key="7">
    <source>
        <dbReference type="Proteomes" id="UP001163046"/>
    </source>
</evidence>
<keyword evidence="7" id="KW-1185">Reference proteome</keyword>
<keyword evidence="5" id="KW-0472">Membrane</keyword>
<dbReference type="EMBL" id="MU827302">
    <property type="protein sequence ID" value="KAJ7366016.1"/>
    <property type="molecule type" value="Genomic_DNA"/>
</dbReference>
<evidence type="ECO:0000256" key="3">
    <source>
        <dbReference type="ARBA" id="ARBA00022692"/>
    </source>
</evidence>
<accession>A0A9W9YTJ4</accession>
<evidence type="ECO:0000256" key="1">
    <source>
        <dbReference type="ARBA" id="ARBA00004167"/>
    </source>
</evidence>